<feature type="transmembrane region" description="Helical" evidence="3">
    <location>
        <begin position="377"/>
        <end position="397"/>
    </location>
</feature>
<dbReference type="SMART" id="SM00054">
    <property type="entry name" value="EFh"/>
    <property type="match status" value="4"/>
</dbReference>
<feature type="domain" description="EF-hand" evidence="4">
    <location>
        <begin position="692"/>
        <end position="727"/>
    </location>
</feature>
<dbReference type="PROSITE" id="PS00018">
    <property type="entry name" value="EF_HAND_1"/>
    <property type="match status" value="4"/>
</dbReference>
<evidence type="ECO:0000256" key="3">
    <source>
        <dbReference type="SAM" id="Phobius"/>
    </source>
</evidence>
<feature type="domain" description="EF-hand" evidence="4">
    <location>
        <begin position="656"/>
        <end position="691"/>
    </location>
</feature>
<dbReference type="CDD" id="cd00051">
    <property type="entry name" value="EFh"/>
    <property type="match status" value="1"/>
</dbReference>
<dbReference type="InterPro" id="IPR011992">
    <property type="entry name" value="EF-hand-dom_pair"/>
</dbReference>
<feature type="transmembrane region" description="Helical" evidence="3">
    <location>
        <begin position="528"/>
        <end position="549"/>
    </location>
</feature>
<feature type="domain" description="EF-hand" evidence="4">
    <location>
        <begin position="733"/>
        <end position="768"/>
    </location>
</feature>
<dbReference type="GO" id="GO:0016460">
    <property type="term" value="C:myosin II complex"/>
    <property type="evidence" value="ECO:0007669"/>
    <property type="project" value="TreeGrafter"/>
</dbReference>
<evidence type="ECO:0000259" key="4">
    <source>
        <dbReference type="PROSITE" id="PS50222"/>
    </source>
</evidence>
<organism evidence="5">
    <name type="scientific">Hanusia phi</name>
    <dbReference type="NCBI Taxonomy" id="3032"/>
    <lineage>
        <taxon>Eukaryota</taxon>
        <taxon>Cryptophyceae</taxon>
        <taxon>Pyrenomonadales</taxon>
        <taxon>Geminigeraceae</taxon>
        <taxon>Hanusia</taxon>
    </lineage>
</organism>
<accession>A0A7S0H973</accession>
<feature type="domain" description="EF-hand" evidence="4">
    <location>
        <begin position="769"/>
        <end position="804"/>
    </location>
</feature>
<feature type="transmembrane region" description="Helical" evidence="3">
    <location>
        <begin position="409"/>
        <end position="433"/>
    </location>
</feature>
<keyword evidence="1" id="KW-0677">Repeat</keyword>
<proteinExistence type="predicted"/>
<gene>
    <name evidence="5" type="ORF">HPHI1048_LOCUS1434</name>
</gene>
<keyword evidence="3" id="KW-0472">Membrane</keyword>
<dbReference type="PANTHER" id="PTHR23048">
    <property type="entry name" value="MYOSIN LIGHT CHAIN 1, 3"/>
    <property type="match status" value="1"/>
</dbReference>
<dbReference type="EMBL" id="HBEO01001994">
    <property type="protein sequence ID" value="CAD8467558.1"/>
    <property type="molecule type" value="Transcribed_RNA"/>
</dbReference>
<dbReference type="Pfam" id="PF13499">
    <property type="entry name" value="EF-hand_7"/>
    <property type="match status" value="2"/>
</dbReference>
<dbReference type="AlphaFoldDB" id="A0A7S0H973"/>
<evidence type="ECO:0000313" key="5">
    <source>
        <dbReference type="EMBL" id="CAD8467558.1"/>
    </source>
</evidence>
<dbReference type="InterPro" id="IPR050230">
    <property type="entry name" value="CALM/Myosin/TropC-like"/>
</dbReference>
<reference evidence="5" key="1">
    <citation type="submission" date="2021-01" db="EMBL/GenBank/DDBJ databases">
        <authorList>
            <person name="Corre E."/>
            <person name="Pelletier E."/>
            <person name="Niang G."/>
            <person name="Scheremetjew M."/>
            <person name="Finn R."/>
            <person name="Kale V."/>
            <person name="Holt S."/>
            <person name="Cochrane G."/>
            <person name="Meng A."/>
            <person name="Brown T."/>
            <person name="Cohen L."/>
        </authorList>
    </citation>
    <scope>NUCLEOTIDE SEQUENCE</scope>
    <source>
        <strain evidence="5">CCMP325</strain>
    </source>
</reference>
<sequence>MAPSNSDWRKQLKTERARRTSSRIIVALAGVVTIGGVLLAANNSYLAKHVSKTMHLNSQHDISSLPKEMNHGRDPLPALTLSPEVVRAILNLPEKDQMSLVLPARNPSERHVQYEIIDKAVSKMHRVSSLMPVELAHDEGEDDDVLSEGEGGHHSLTPAQERAERLWALIFVTAIVTASVIFESMKEIVQNNTPATMRAVVDKFFGELATLGFIGTIAFVLTTGFATEESVLGHLSFWYTGDNHLLIHEFEILHFLVFFVMVFFVSAVLVILQITVAQKQAWQDHESLLLEQVGTGKSKDEIKELLFISAETIAMEGTLTSEYTKDLRTREAEFMRFRQRFIQDVECPVAIPEDFSFAEYLERMIAKNLAEVVEITVWDWAVLWSVFLLLFVLNALVQTLLPSMKDGDMPIYAVCAGFAVLQLALLILAVLGFRWLAYIKSMLIPGLKNSELERISSGATGEVDFQKLIEPPRYMQEMKLATKEWNSSWVTSALDLIFPKTHLPSKHQQLFGPLGARGPLIYLHYVKLILLGSVVSIAALSVILFQPLWALSPFLPFLAIAPALICIFLTPRMVILYTWCCSTEMLKDVDVVIEVVRKQKQDKLLDILRILSMLSYFLDQVEFLKNMSSKSASADEQKAAITEAQWEKLMAETDPHVVDDLNALFLAYDTDESGELDCQEVKELVEQMGTKLTDEEAENLFRIMDADGSGTVDFKEFAMVILHQKNAKKGKVSYTELAEKMFRIFDQDGSGVVQQEEILQQISKLGKNWDSAGIIYFLQQIDKDGSGEIEKHEFVDYITKIEAEMSLN</sequence>
<evidence type="ECO:0000256" key="2">
    <source>
        <dbReference type="ARBA" id="ARBA00022837"/>
    </source>
</evidence>
<keyword evidence="3" id="KW-1133">Transmembrane helix</keyword>
<feature type="transmembrane region" description="Helical" evidence="3">
    <location>
        <begin position="204"/>
        <end position="226"/>
    </location>
</feature>
<feature type="transmembrane region" description="Helical" evidence="3">
    <location>
        <begin position="555"/>
        <end position="577"/>
    </location>
</feature>
<dbReference type="InterPro" id="IPR002048">
    <property type="entry name" value="EF_hand_dom"/>
</dbReference>
<dbReference type="Gene3D" id="1.10.238.10">
    <property type="entry name" value="EF-hand"/>
    <property type="match status" value="2"/>
</dbReference>
<dbReference type="PROSITE" id="PS50222">
    <property type="entry name" value="EF_HAND_2"/>
    <property type="match status" value="4"/>
</dbReference>
<evidence type="ECO:0000256" key="1">
    <source>
        <dbReference type="ARBA" id="ARBA00022737"/>
    </source>
</evidence>
<feature type="transmembrane region" description="Helical" evidence="3">
    <location>
        <begin position="252"/>
        <end position="272"/>
    </location>
</feature>
<feature type="transmembrane region" description="Helical" evidence="3">
    <location>
        <begin position="21"/>
        <end position="41"/>
    </location>
</feature>
<dbReference type="SUPFAM" id="SSF47473">
    <property type="entry name" value="EF-hand"/>
    <property type="match status" value="1"/>
</dbReference>
<protein>
    <recommendedName>
        <fullName evidence="4">EF-hand domain-containing protein</fullName>
    </recommendedName>
</protein>
<dbReference type="GO" id="GO:0005509">
    <property type="term" value="F:calcium ion binding"/>
    <property type="evidence" value="ECO:0007669"/>
    <property type="project" value="InterPro"/>
</dbReference>
<feature type="transmembrane region" description="Helical" evidence="3">
    <location>
        <begin position="166"/>
        <end position="183"/>
    </location>
</feature>
<dbReference type="FunFam" id="1.10.238.10:FF:000178">
    <property type="entry name" value="Calmodulin-2 A"/>
    <property type="match status" value="1"/>
</dbReference>
<keyword evidence="2" id="KW-0106">Calcium</keyword>
<name>A0A7S0H973_9CRYP</name>
<keyword evidence="3" id="KW-0812">Transmembrane</keyword>
<dbReference type="PANTHER" id="PTHR23048:SF0">
    <property type="entry name" value="CALMODULIN LIKE 3"/>
    <property type="match status" value="1"/>
</dbReference>
<dbReference type="InterPro" id="IPR018247">
    <property type="entry name" value="EF_Hand_1_Ca_BS"/>
</dbReference>